<evidence type="ECO:0000256" key="1">
    <source>
        <dbReference type="SAM" id="Phobius"/>
    </source>
</evidence>
<protein>
    <submittedName>
        <fullName evidence="2">AzlD domain-containing protein</fullName>
    </submittedName>
</protein>
<sequence length="106" mass="10862">MSRVAVWWAVVAASVVVLATKVAGHLVPARLLERPRVTRTAALVTVALLAALVAVQVGTTDGSLVLDARVAALVVAAVALLLRAPFVLVVVLAAATAALLRWLGLP</sequence>
<comment type="caution">
    <text evidence="2">The sequence shown here is derived from an EMBL/GenBank/DDBJ whole genome shotgun (WGS) entry which is preliminary data.</text>
</comment>
<feature type="transmembrane region" description="Helical" evidence="1">
    <location>
        <begin position="40"/>
        <end position="58"/>
    </location>
</feature>
<reference evidence="2 3" key="1">
    <citation type="submission" date="2018-10" db="EMBL/GenBank/DDBJ databases">
        <title>Isolation, diversity and antifungal activity of actinobacteria from wheat.</title>
        <authorList>
            <person name="Han C."/>
        </authorList>
    </citation>
    <scope>NUCLEOTIDE SEQUENCE [LARGE SCALE GENOMIC DNA]</scope>
    <source>
        <strain evidence="2 3">NEAU-YY56</strain>
    </source>
</reference>
<dbReference type="InterPro" id="IPR008407">
    <property type="entry name" value="Brnchd-chn_aa_trnsp_AzlD"/>
</dbReference>
<feature type="transmembrane region" description="Helical" evidence="1">
    <location>
        <begin position="6"/>
        <end position="28"/>
    </location>
</feature>
<keyword evidence="3" id="KW-1185">Reference proteome</keyword>
<evidence type="ECO:0000313" key="2">
    <source>
        <dbReference type="EMBL" id="RMI09779.1"/>
    </source>
</evidence>
<accession>A0A3M2J8L7</accession>
<name>A0A3M2J8L7_9CELL</name>
<keyword evidence="1" id="KW-1133">Transmembrane helix</keyword>
<feature type="transmembrane region" description="Helical" evidence="1">
    <location>
        <begin position="70"/>
        <end position="100"/>
    </location>
</feature>
<organism evidence="2 3">
    <name type="scientific">Cellulomonas triticagri</name>
    <dbReference type="NCBI Taxonomy" id="2483352"/>
    <lineage>
        <taxon>Bacteria</taxon>
        <taxon>Bacillati</taxon>
        <taxon>Actinomycetota</taxon>
        <taxon>Actinomycetes</taxon>
        <taxon>Micrococcales</taxon>
        <taxon>Cellulomonadaceae</taxon>
        <taxon>Cellulomonas</taxon>
    </lineage>
</organism>
<dbReference type="RefSeq" id="WP_122149094.1">
    <property type="nucleotide sequence ID" value="NZ_RFFI01000040.1"/>
</dbReference>
<dbReference type="Proteomes" id="UP000269289">
    <property type="component" value="Unassembled WGS sequence"/>
</dbReference>
<keyword evidence="1" id="KW-0472">Membrane</keyword>
<dbReference type="EMBL" id="RFFI01000040">
    <property type="protein sequence ID" value="RMI09779.1"/>
    <property type="molecule type" value="Genomic_DNA"/>
</dbReference>
<dbReference type="Pfam" id="PF05437">
    <property type="entry name" value="AzlD"/>
    <property type="match status" value="1"/>
</dbReference>
<proteinExistence type="predicted"/>
<evidence type="ECO:0000313" key="3">
    <source>
        <dbReference type="Proteomes" id="UP000269289"/>
    </source>
</evidence>
<dbReference type="AlphaFoldDB" id="A0A3M2J8L7"/>
<gene>
    <name evidence="2" type="ORF">EBM89_08940</name>
</gene>
<keyword evidence="1" id="KW-0812">Transmembrane</keyword>